<name>A0A8X6TTE8_NEPPI</name>
<sequence>MSICDEPLKGRSHAFDDETLQTAIEENRSITYCEFSKPLTVSDETVRLHLHLSSKTYRPRKANSHCRPILEAIETCATGIASKDASTSESQSFTLPLQQRQTARRVVGEGQYAVTWLGNLVLSS</sequence>
<dbReference type="OrthoDB" id="6431778at2759"/>
<dbReference type="AlphaFoldDB" id="A0A8X6TTE8"/>
<accession>A0A8X6TTE8</accession>
<proteinExistence type="predicted"/>
<reference evidence="1" key="1">
    <citation type="submission" date="2020-08" db="EMBL/GenBank/DDBJ databases">
        <title>Multicomponent nature underlies the extraordinary mechanical properties of spider dragline silk.</title>
        <authorList>
            <person name="Kono N."/>
            <person name="Nakamura H."/>
            <person name="Mori M."/>
            <person name="Yoshida Y."/>
            <person name="Ohtoshi R."/>
            <person name="Malay A.D."/>
            <person name="Moran D.A.P."/>
            <person name="Tomita M."/>
            <person name="Numata K."/>
            <person name="Arakawa K."/>
        </authorList>
    </citation>
    <scope>NUCLEOTIDE SEQUENCE</scope>
</reference>
<evidence type="ECO:0000313" key="2">
    <source>
        <dbReference type="Proteomes" id="UP000887013"/>
    </source>
</evidence>
<organism evidence="1 2">
    <name type="scientific">Nephila pilipes</name>
    <name type="common">Giant wood spider</name>
    <name type="synonym">Nephila maculata</name>
    <dbReference type="NCBI Taxonomy" id="299642"/>
    <lineage>
        <taxon>Eukaryota</taxon>
        <taxon>Metazoa</taxon>
        <taxon>Ecdysozoa</taxon>
        <taxon>Arthropoda</taxon>
        <taxon>Chelicerata</taxon>
        <taxon>Arachnida</taxon>
        <taxon>Araneae</taxon>
        <taxon>Araneomorphae</taxon>
        <taxon>Entelegynae</taxon>
        <taxon>Araneoidea</taxon>
        <taxon>Nephilidae</taxon>
        <taxon>Nephila</taxon>
    </lineage>
</organism>
<dbReference type="EMBL" id="BMAW01064985">
    <property type="protein sequence ID" value="GFT48197.1"/>
    <property type="molecule type" value="Genomic_DNA"/>
</dbReference>
<dbReference type="Proteomes" id="UP000887013">
    <property type="component" value="Unassembled WGS sequence"/>
</dbReference>
<keyword evidence="2" id="KW-1185">Reference proteome</keyword>
<evidence type="ECO:0000313" key="1">
    <source>
        <dbReference type="EMBL" id="GFT48197.1"/>
    </source>
</evidence>
<comment type="caution">
    <text evidence="1">The sequence shown here is derived from an EMBL/GenBank/DDBJ whole genome shotgun (WGS) entry which is preliminary data.</text>
</comment>
<protein>
    <submittedName>
        <fullName evidence="1">Uncharacterized protein</fullName>
    </submittedName>
</protein>
<gene>
    <name evidence="1" type="ORF">NPIL_472701</name>
</gene>